<reference evidence="1" key="2">
    <citation type="submission" date="2020-09" db="EMBL/GenBank/DDBJ databases">
        <authorList>
            <person name="Sun Q."/>
            <person name="Ohkuma M."/>
        </authorList>
    </citation>
    <scope>NUCLEOTIDE SEQUENCE</scope>
    <source>
        <strain evidence="1">JCM 14719</strain>
    </source>
</reference>
<sequence>MLVRQRLLVLFACFSIGTLLVLFNLTKGTGEPAAIPTPTLEVTAEMQGRDLILQLKTEHFRFSQAKMGQDNVYGEGHAHLYVDGRKVAKIFGHRYVLPDLPPGTHRIKVELAHHDHTPYGVAQTLDVTVK</sequence>
<evidence type="ECO:0000313" key="1">
    <source>
        <dbReference type="EMBL" id="GGK04674.1"/>
    </source>
</evidence>
<proteinExistence type="predicted"/>
<reference evidence="1" key="1">
    <citation type="journal article" date="2014" name="Int. J. Syst. Evol. Microbiol.">
        <title>Complete genome sequence of Corynebacterium casei LMG S-19264T (=DSM 44701T), isolated from a smear-ripened cheese.</title>
        <authorList>
            <consortium name="US DOE Joint Genome Institute (JGI-PGF)"/>
            <person name="Walter F."/>
            <person name="Albersmeier A."/>
            <person name="Kalinowski J."/>
            <person name="Ruckert C."/>
        </authorList>
    </citation>
    <scope>NUCLEOTIDE SEQUENCE</scope>
    <source>
        <strain evidence="1">JCM 14719</strain>
    </source>
</reference>
<dbReference type="Proteomes" id="UP000637720">
    <property type="component" value="Unassembled WGS sequence"/>
</dbReference>
<comment type="caution">
    <text evidence="1">The sequence shown here is derived from an EMBL/GenBank/DDBJ whole genome shotgun (WGS) entry which is preliminary data.</text>
</comment>
<keyword evidence="2" id="KW-1185">Reference proteome</keyword>
<dbReference type="AlphaFoldDB" id="A0A8J3BAC9"/>
<name>A0A8J3BAC9_9BACI</name>
<evidence type="ECO:0000313" key="2">
    <source>
        <dbReference type="Proteomes" id="UP000637720"/>
    </source>
</evidence>
<evidence type="ECO:0008006" key="3">
    <source>
        <dbReference type="Google" id="ProtNLM"/>
    </source>
</evidence>
<accession>A0A8J3BAC9</accession>
<gene>
    <name evidence="1" type="ORF">GCM10007043_18350</name>
</gene>
<organism evidence="1 2">
    <name type="scientific">Calditerricola satsumensis</name>
    <dbReference type="NCBI Taxonomy" id="373054"/>
    <lineage>
        <taxon>Bacteria</taxon>
        <taxon>Bacillati</taxon>
        <taxon>Bacillota</taxon>
        <taxon>Bacilli</taxon>
        <taxon>Bacillales</taxon>
        <taxon>Bacillaceae</taxon>
        <taxon>Calditerricola</taxon>
    </lineage>
</organism>
<dbReference type="EMBL" id="BMOF01000042">
    <property type="protein sequence ID" value="GGK04674.1"/>
    <property type="molecule type" value="Genomic_DNA"/>
</dbReference>
<protein>
    <recommendedName>
        <fullName evidence="3">DUF4399 domain-containing protein</fullName>
    </recommendedName>
</protein>
<dbReference type="RefSeq" id="WP_188817752.1">
    <property type="nucleotide sequence ID" value="NZ_BMOF01000042.1"/>
</dbReference>